<evidence type="ECO:0000313" key="3">
    <source>
        <dbReference type="Proteomes" id="UP001499852"/>
    </source>
</evidence>
<evidence type="ECO:0000259" key="1">
    <source>
        <dbReference type="SMART" id="SM00460"/>
    </source>
</evidence>
<feature type="domain" description="Transglutaminase-like" evidence="1">
    <location>
        <begin position="177"/>
        <end position="242"/>
    </location>
</feature>
<organism evidence="2 3">
    <name type="scientific">Prosthecobacter algae</name>
    <dbReference type="NCBI Taxonomy" id="1144682"/>
    <lineage>
        <taxon>Bacteria</taxon>
        <taxon>Pseudomonadati</taxon>
        <taxon>Verrucomicrobiota</taxon>
        <taxon>Verrucomicrobiia</taxon>
        <taxon>Verrucomicrobiales</taxon>
        <taxon>Verrucomicrobiaceae</taxon>
        <taxon>Prosthecobacter</taxon>
    </lineage>
</organism>
<name>A0ABP9P852_9BACT</name>
<accession>A0ABP9P852</accession>
<dbReference type="SUPFAM" id="SSF54001">
    <property type="entry name" value="Cysteine proteinases"/>
    <property type="match status" value="1"/>
</dbReference>
<dbReference type="RefSeq" id="WP_345737002.1">
    <property type="nucleotide sequence ID" value="NZ_BAABIA010000005.1"/>
</dbReference>
<dbReference type="Pfam" id="PF01841">
    <property type="entry name" value="Transglut_core"/>
    <property type="match status" value="1"/>
</dbReference>
<gene>
    <name evidence="2" type="ORF">GCM10023213_28080</name>
</gene>
<dbReference type="PANTHER" id="PTHR33490">
    <property type="entry name" value="BLR5614 PROTEIN-RELATED"/>
    <property type="match status" value="1"/>
</dbReference>
<dbReference type="Gene3D" id="3.10.620.30">
    <property type="match status" value="1"/>
</dbReference>
<proteinExistence type="predicted"/>
<evidence type="ECO:0000313" key="2">
    <source>
        <dbReference type="EMBL" id="GAA5142332.1"/>
    </source>
</evidence>
<dbReference type="SMART" id="SM00460">
    <property type="entry name" value="TGc"/>
    <property type="match status" value="1"/>
</dbReference>
<dbReference type="Pfam" id="PF08379">
    <property type="entry name" value="Bact_transglu_N"/>
    <property type="match status" value="1"/>
</dbReference>
<dbReference type="InterPro" id="IPR013589">
    <property type="entry name" value="Bac_transglu_N"/>
</dbReference>
<dbReference type="Proteomes" id="UP001499852">
    <property type="component" value="Unassembled WGS sequence"/>
</dbReference>
<dbReference type="EMBL" id="BAABIA010000005">
    <property type="protein sequence ID" value="GAA5142332.1"/>
    <property type="molecule type" value="Genomic_DNA"/>
</dbReference>
<comment type="caution">
    <text evidence="2">The sequence shown here is derived from an EMBL/GenBank/DDBJ whole genome shotgun (WGS) entry which is preliminary data.</text>
</comment>
<dbReference type="PANTHER" id="PTHR33490:SF1">
    <property type="entry name" value="SLL1233 PROTEIN"/>
    <property type="match status" value="1"/>
</dbReference>
<dbReference type="InterPro" id="IPR002931">
    <property type="entry name" value="Transglutaminase-like"/>
</dbReference>
<sequence>MRRYHIEHRTIYRYSEPVRFGLHRMVLRPREGHDVQVVKHDLEVYPPAHFFWLTDLFGNSIALAEMPDMADRLEIINKVIIERVGGPEDAAPRQITRPSLVTLPVAYPQIEQPVVSGYLQSVYPEDQPVISQWVATQMESLPAGSAAEAVAHLNRCIHAQIRYRRREERGVQTPANTLTYATGSCRDMATLLMEACRSLGLAARFASGYLDAAAATAGRGSTHAWVEVYFPDNGWCGFDPTVGDALSPRHVTLGVSAHPRGVMPISGIYEGAPGCYLGMEVAVTIRQSLDDASPPEVLVPSGIS</sequence>
<reference evidence="3" key="1">
    <citation type="journal article" date="2019" name="Int. J. Syst. Evol. Microbiol.">
        <title>The Global Catalogue of Microorganisms (GCM) 10K type strain sequencing project: providing services to taxonomists for standard genome sequencing and annotation.</title>
        <authorList>
            <consortium name="The Broad Institute Genomics Platform"/>
            <consortium name="The Broad Institute Genome Sequencing Center for Infectious Disease"/>
            <person name="Wu L."/>
            <person name="Ma J."/>
        </authorList>
    </citation>
    <scope>NUCLEOTIDE SEQUENCE [LARGE SCALE GENOMIC DNA]</scope>
    <source>
        <strain evidence="3">JCM 18053</strain>
    </source>
</reference>
<keyword evidence="3" id="KW-1185">Reference proteome</keyword>
<protein>
    <submittedName>
        <fullName evidence="2">Transglutaminase family protein</fullName>
    </submittedName>
</protein>
<dbReference type="InterPro" id="IPR038765">
    <property type="entry name" value="Papain-like_cys_pep_sf"/>
</dbReference>